<name>A0A1Y3BKE8_EURMA</name>
<dbReference type="OrthoDB" id="6511920at2759"/>
<dbReference type="AlphaFoldDB" id="A0A1Y3BKE8"/>
<organism evidence="2 3">
    <name type="scientific">Euroglyphus maynei</name>
    <name type="common">Mayne's house dust mite</name>
    <dbReference type="NCBI Taxonomy" id="6958"/>
    <lineage>
        <taxon>Eukaryota</taxon>
        <taxon>Metazoa</taxon>
        <taxon>Ecdysozoa</taxon>
        <taxon>Arthropoda</taxon>
        <taxon>Chelicerata</taxon>
        <taxon>Arachnida</taxon>
        <taxon>Acari</taxon>
        <taxon>Acariformes</taxon>
        <taxon>Sarcoptiformes</taxon>
        <taxon>Astigmata</taxon>
        <taxon>Psoroptidia</taxon>
        <taxon>Analgoidea</taxon>
        <taxon>Pyroglyphidae</taxon>
        <taxon>Pyroglyphinae</taxon>
        <taxon>Euroglyphus</taxon>
    </lineage>
</organism>
<accession>A0A1Y3BKE8</accession>
<evidence type="ECO:0000313" key="3">
    <source>
        <dbReference type="Proteomes" id="UP000194236"/>
    </source>
</evidence>
<evidence type="ECO:0000256" key="1">
    <source>
        <dbReference type="SAM" id="Phobius"/>
    </source>
</evidence>
<keyword evidence="3" id="KW-1185">Reference proteome</keyword>
<keyword evidence="1" id="KW-1133">Transmembrane helix</keyword>
<gene>
    <name evidence="2" type="ORF">BLA29_014796</name>
</gene>
<keyword evidence="1" id="KW-0812">Transmembrane</keyword>
<feature type="transmembrane region" description="Helical" evidence="1">
    <location>
        <begin position="12"/>
        <end position="35"/>
    </location>
</feature>
<proteinExistence type="predicted"/>
<keyword evidence="1" id="KW-0472">Membrane</keyword>
<sequence length="87" mass="10285">MYFSAMTWKLQFLASSVMADQIICIFGIHLLFASANRQFQKSISRFMNILAEQQYQHSNLNIDLVNRLKINHYGQIFHSKNKYGFTY</sequence>
<comment type="caution">
    <text evidence="2">The sequence shown here is derived from an EMBL/GenBank/DDBJ whole genome shotgun (WGS) entry which is preliminary data.</text>
</comment>
<protein>
    <submittedName>
        <fullName evidence="2">Uncharacterized protein</fullName>
    </submittedName>
</protein>
<reference evidence="2 3" key="1">
    <citation type="submission" date="2017-03" db="EMBL/GenBank/DDBJ databases">
        <title>Genome Survey of Euroglyphus maynei.</title>
        <authorList>
            <person name="Arlian L.G."/>
            <person name="Morgan M.S."/>
            <person name="Rider S.D."/>
        </authorList>
    </citation>
    <scope>NUCLEOTIDE SEQUENCE [LARGE SCALE GENOMIC DNA]</scope>
    <source>
        <strain evidence="2">Arlian Lab</strain>
        <tissue evidence="2">Whole body</tissue>
    </source>
</reference>
<feature type="non-terminal residue" evidence="2">
    <location>
        <position position="87"/>
    </location>
</feature>
<evidence type="ECO:0000313" key="2">
    <source>
        <dbReference type="EMBL" id="OTF80368.1"/>
    </source>
</evidence>
<dbReference type="EMBL" id="MUJZ01018541">
    <property type="protein sequence ID" value="OTF80368.1"/>
    <property type="molecule type" value="Genomic_DNA"/>
</dbReference>
<dbReference type="Proteomes" id="UP000194236">
    <property type="component" value="Unassembled WGS sequence"/>
</dbReference>